<feature type="transmembrane region" description="Helical" evidence="1">
    <location>
        <begin position="69"/>
        <end position="87"/>
    </location>
</feature>
<dbReference type="Proteomes" id="UP000242175">
    <property type="component" value="Chromosome small"/>
</dbReference>
<evidence type="ECO:0000256" key="1">
    <source>
        <dbReference type="SAM" id="Phobius"/>
    </source>
</evidence>
<feature type="transmembrane region" description="Helical" evidence="1">
    <location>
        <begin position="200"/>
        <end position="219"/>
    </location>
</feature>
<reference evidence="2 3" key="1">
    <citation type="journal article" date="2016" name="Int. J. Syst. Evol. Microbiol.">
        <title>Paraphotobacterium marinum gen. nov., sp. nov., a member of the family Vibrionaceae, isolated from surface seawater.</title>
        <authorList>
            <person name="Huang Z."/>
            <person name="Dong C."/>
            <person name="Shao Z."/>
        </authorList>
    </citation>
    <scope>NUCLEOTIDE SEQUENCE [LARGE SCALE GENOMIC DNA]</scope>
    <source>
        <strain evidence="2 3">NSCS20N07D</strain>
    </source>
</reference>
<protein>
    <submittedName>
        <fullName evidence="2">Uncharacterized protein</fullName>
    </submittedName>
</protein>
<gene>
    <name evidence="2" type="ORF">CF386_08265</name>
</gene>
<evidence type="ECO:0000313" key="3">
    <source>
        <dbReference type="Proteomes" id="UP000242175"/>
    </source>
</evidence>
<accession>A0A220VGH4</accession>
<keyword evidence="1" id="KW-0812">Transmembrane</keyword>
<feature type="transmembrane region" description="Helical" evidence="1">
    <location>
        <begin position="94"/>
        <end position="117"/>
    </location>
</feature>
<keyword evidence="3" id="KW-1185">Reference proteome</keyword>
<dbReference type="AlphaFoldDB" id="A0A220VGH4"/>
<dbReference type="EMBL" id="CP022356">
    <property type="protein sequence ID" value="ASK79053.1"/>
    <property type="molecule type" value="Genomic_DNA"/>
</dbReference>
<name>A0A220VGH4_9GAMM</name>
<feature type="transmembrane region" description="Helical" evidence="1">
    <location>
        <begin position="6"/>
        <end position="24"/>
    </location>
</feature>
<proteinExistence type="predicted"/>
<dbReference type="KEGG" id="pmai:CF386_08265"/>
<evidence type="ECO:0000313" key="2">
    <source>
        <dbReference type="EMBL" id="ASK79053.1"/>
    </source>
</evidence>
<feature type="transmembrane region" description="Helical" evidence="1">
    <location>
        <begin position="123"/>
        <end position="144"/>
    </location>
</feature>
<feature type="transmembrane region" description="Helical" evidence="1">
    <location>
        <begin position="45"/>
        <end position="63"/>
    </location>
</feature>
<keyword evidence="1" id="KW-0472">Membrane</keyword>
<organism evidence="2 3">
    <name type="scientific">Paraphotobacterium marinum</name>
    <dbReference type="NCBI Taxonomy" id="1755811"/>
    <lineage>
        <taxon>Bacteria</taxon>
        <taxon>Pseudomonadati</taxon>
        <taxon>Pseudomonadota</taxon>
        <taxon>Gammaproteobacteria</taxon>
        <taxon>Vibrionales</taxon>
        <taxon>Vibrionaceae</taxon>
        <taxon>Paraphotobacterium</taxon>
    </lineage>
</organism>
<feature type="transmembrane region" description="Helical" evidence="1">
    <location>
        <begin position="156"/>
        <end position="180"/>
    </location>
</feature>
<sequence length="224" mass="26509">MFQFTILNIFLVFLMIWCIIYNNRSKVEKIKIKNLSSLRLIFFQFKNKKFGFYILVFLTLQFISLQQTINIFSVYIAILGLLFFGIIDVKIKNYYPWILNLSLVTFALYLILNLLGFTNISPVYYLILNMILLFISKFYVNIFANNKLYGFSQIKGLTIAIILLTSKIMTIIVTNTDFLLIKKFGFFDNQTQLSNLFQQFNFIIVLCIFLLIFILKIAYRKQKN</sequence>
<keyword evidence="1" id="KW-1133">Transmembrane helix</keyword>